<evidence type="ECO:0000313" key="1">
    <source>
        <dbReference type="EMBL" id="GEU66952.1"/>
    </source>
</evidence>
<proteinExistence type="predicted"/>
<dbReference type="AlphaFoldDB" id="A0A6L2M2Y4"/>
<dbReference type="EMBL" id="BKCJ010005474">
    <property type="protein sequence ID" value="GEU66952.1"/>
    <property type="molecule type" value="Genomic_DNA"/>
</dbReference>
<sequence length="185" mass="20985">MDNPEPEGESVNTLVFPFLDSDDDSDDGEVLSELEEYGSAGRFRRTKIINSYDGDDLAFQYTIGFIKFVAYSDPFLQMNIIMRKAYYTIMVNGLESMGMNLVAIIRDVCVFIGSFTFVTDFLEEIHATLAHLEKKRTRLRLYTKFLEETIIQTVETASPTIATTSEIDQDGIRIITTASKCSRLK</sequence>
<organism evidence="1">
    <name type="scientific">Tanacetum cinerariifolium</name>
    <name type="common">Dalmatian daisy</name>
    <name type="synonym">Chrysanthemum cinerariifolium</name>
    <dbReference type="NCBI Taxonomy" id="118510"/>
    <lineage>
        <taxon>Eukaryota</taxon>
        <taxon>Viridiplantae</taxon>
        <taxon>Streptophyta</taxon>
        <taxon>Embryophyta</taxon>
        <taxon>Tracheophyta</taxon>
        <taxon>Spermatophyta</taxon>
        <taxon>Magnoliopsida</taxon>
        <taxon>eudicotyledons</taxon>
        <taxon>Gunneridae</taxon>
        <taxon>Pentapetalae</taxon>
        <taxon>asterids</taxon>
        <taxon>campanulids</taxon>
        <taxon>Asterales</taxon>
        <taxon>Asteraceae</taxon>
        <taxon>Asteroideae</taxon>
        <taxon>Anthemideae</taxon>
        <taxon>Anthemidinae</taxon>
        <taxon>Tanacetum</taxon>
    </lineage>
</organism>
<accession>A0A6L2M2Y4</accession>
<reference evidence="1" key="1">
    <citation type="journal article" date="2019" name="Sci. Rep.">
        <title>Draft genome of Tanacetum cinerariifolium, the natural source of mosquito coil.</title>
        <authorList>
            <person name="Yamashiro T."/>
            <person name="Shiraishi A."/>
            <person name="Satake H."/>
            <person name="Nakayama K."/>
        </authorList>
    </citation>
    <scope>NUCLEOTIDE SEQUENCE</scope>
</reference>
<comment type="caution">
    <text evidence="1">The sequence shown here is derived from an EMBL/GenBank/DDBJ whole genome shotgun (WGS) entry which is preliminary data.</text>
</comment>
<gene>
    <name evidence="1" type="ORF">Tci_038930</name>
</gene>
<protein>
    <submittedName>
        <fullName evidence="1">Uncharacterized protein</fullName>
    </submittedName>
</protein>
<name>A0A6L2M2Y4_TANCI</name>